<accession>A0ABW1IB48</accession>
<evidence type="ECO:0008006" key="3">
    <source>
        <dbReference type="Google" id="ProtNLM"/>
    </source>
</evidence>
<proteinExistence type="predicted"/>
<dbReference type="Proteomes" id="UP001596119">
    <property type="component" value="Unassembled WGS sequence"/>
</dbReference>
<organism evidence="1 2">
    <name type="scientific">Pseudonocardia lutea</name>
    <dbReference type="NCBI Taxonomy" id="2172015"/>
    <lineage>
        <taxon>Bacteria</taxon>
        <taxon>Bacillati</taxon>
        <taxon>Actinomycetota</taxon>
        <taxon>Actinomycetes</taxon>
        <taxon>Pseudonocardiales</taxon>
        <taxon>Pseudonocardiaceae</taxon>
        <taxon>Pseudonocardia</taxon>
    </lineage>
</organism>
<sequence>MSPVDSSPPIDLEDLIDNRTVGRFHALVLALTGSVMFLDGLDTQAVSYIAPVRHGSGVCRSLRSARCSPRRSSDR</sequence>
<gene>
    <name evidence="1" type="ORF">ACFQH9_20250</name>
</gene>
<comment type="caution">
    <text evidence="1">The sequence shown here is derived from an EMBL/GenBank/DDBJ whole genome shotgun (WGS) entry which is preliminary data.</text>
</comment>
<dbReference type="RefSeq" id="WP_379567764.1">
    <property type="nucleotide sequence ID" value="NZ_JBHSQK010000052.1"/>
</dbReference>
<evidence type="ECO:0000313" key="1">
    <source>
        <dbReference type="EMBL" id="MFC5950605.1"/>
    </source>
</evidence>
<dbReference type="EMBL" id="JBHSQK010000052">
    <property type="protein sequence ID" value="MFC5950605.1"/>
    <property type="molecule type" value="Genomic_DNA"/>
</dbReference>
<reference evidence="2" key="1">
    <citation type="journal article" date="2019" name="Int. J. Syst. Evol. Microbiol.">
        <title>The Global Catalogue of Microorganisms (GCM) 10K type strain sequencing project: providing services to taxonomists for standard genome sequencing and annotation.</title>
        <authorList>
            <consortium name="The Broad Institute Genomics Platform"/>
            <consortium name="The Broad Institute Genome Sequencing Center for Infectious Disease"/>
            <person name="Wu L."/>
            <person name="Ma J."/>
        </authorList>
    </citation>
    <scope>NUCLEOTIDE SEQUENCE [LARGE SCALE GENOMIC DNA]</scope>
    <source>
        <strain evidence="2">CGMCC 4.7397</strain>
    </source>
</reference>
<keyword evidence="2" id="KW-1185">Reference proteome</keyword>
<name>A0ABW1IB48_9PSEU</name>
<protein>
    <recommendedName>
        <fullName evidence="3">Major facilitator superfamily (MFS) profile domain-containing protein</fullName>
    </recommendedName>
</protein>
<evidence type="ECO:0000313" key="2">
    <source>
        <dbReference type="Proteomes" id="UP001596119"/>
    </source>
</evidence>